<gene>
    <name evidence="3" type="ORF">LACBIDRAFT_330711</name>
</gene>
<evidence type="ECO:0000256" key="1">
    <source>
        <dbReference type="SAM" id="MobiDB-lite"/>
    </source>
</evidence>
<dbReference type="OrthoDB" id="3143151at2759"/>
<evidence type="ECO:0000259" key="2">
    <source>
        <dbReference type="Pfam" id="PF18803"/>
    </source>
</evidence>
<dbReference type="Pfam" id="PF18803">
    <property type="entry name" value="CxC2"/>
    <property type="match status" value="2"/>
</dbReference>
<dbReference type="InterPro" id="IPR041457">
    <property type="entry name" value="CxC2_KDZ-assoc"/>
</dbReference>
<dbReference type="HOGENOM" id="CLU_003703_13_1_1"/>
<proteinExistence type="predicted"/>
<dbReference type="EMBL" id="DS547119">
    <property type="protein sequence ID" value="EDR04231.1"/>
    <property type="molecule type" value="Genomic_DNA"/>
</dbReference>
<dbReference type="RefSeq" id="XP_001885122.1">
    <property type="nucleotide sequence ID" value="XM_001885087.1"/>
</dbReference>
<dbReference type="GeneID" id="6080734"/>
<dbReference type="InterPro" id="IPR040521">
    <property type="entry name" value="KDZ"/>
</dbReference>
<accession>B0DM73</accession>
<dbReference type="CDD" id="cd19757">
    <property type="entry name" value="Bbox1"/>
    <property type="match status" value="1"/>
</dbReference>
<sequence length="1139" mass="129610">MRVWKETNRNLYLHEFLDRKASKRVCISCKKEANWRCLDCFAGTAYCAECCRTSHCRDPFHRIERWTGTFYEPSWLWKVGLVIRLGHEGDRCPNGSSNLSADLDIDEEEWFDMEDLTSTSADPKPTDRIYNGGRVMTVVHTSGVHHLPIVFCGCSGAAAEDIQLFRVGLYPSTYKSCQTVFTFQLLDDYLLENLECKTSATHYYSKLRRITNFAFPNSIPNRYHELIRVGRQYRNLTELATFGFGHKGKAPTPGEMGFFCPTCPQPGVNLPDDWNKNPNDPTNWKYTRGFVADGNFTAAHQKQARPKDDVWLKNGDSFMTQRGPYLSHLRDAIEDNDPRTCHEHNAINNKNVFHRGFDATGIGAIACLRHGTFCPGSVVDFQKGERQMNMDYALCQALKNTMTSEEKRVIFVYDINCQYMPGSAYSMSMAIKKYAFHDLPQHSSPGLVKQMERYWRLCGLFSTSLCKKWKQAKLGLSESFQALEELSASASKEQIQEWEQQIKTANLNRAKDLSAMDIYYVKVKEAETEKGIRLKLMTKEQAGKVKLGLTGWVNTGIKIQEAQAELAAFVKAQGSRPSADQKLEIMKCREKLSKRLEEFSEGGQGHFPNLEINEGTIHDPLLSEDIVDDDDWSNCDEEETPAPSIPSLPDQGYGSAEHQQILLPSSFQAALLPTSLGEARCVEIELRVAQANNALKRLREAIGYKSFLYRKRIRAEKSKKRVTRAYDAVQGSDRNMKSALRAYNQARWALNQLNAPQGTRDRYKPIGKKDTRALTTVYNGNARGQRNIALPWFWNMAVADDSSGSTYMEQVYRVNWLRAKARYDRWSEEHTLIPNEMNWTRLYFINKAREWAGLRDLVPDKPGHVCFAEGQISDRCPNGSSNLSADLDIDEEEWFDMEDLTSTSADPKPTDRIYNGGRVMTVVHTSGVHHLPIVFCGCSGAAAEDIQLFRVGLYPSTYKSCQTVFTFQLLDDYLLENLECKTSATHYYSKLRRITNFAFPNSIPNRYHELIRVGRQYRNLTELATFGFGHKGKAPTPGEMGFFCPTCPQPGVNLPDDWNKNPNDPTNWKYTRGFVADGNFTAAHQKQARPKDDVWLKNGDSFMTQRGPYLSHLRDAIEDNDANEHGLCLVPGSEEYHDQ</sequence>
<dbReference type="Pfam" id="PF18758">
    <property type="entry name" value="KDZ"/>
    <property type="match status" value="1"/>
</dbReference>
<protein>
    <submittedName>
        <fullName evidence="3">Predicted protein</fullName>
    </submittedName>
</protein>
<evidence type="ECO:0000313" key="4">
    <source>
        <dbReference type="Proteomes" id="UP000001194"/>
    </source>
</evidence>
<organism evidence="4">
    <name type="scientific">Laccaria bicolor (strain S238N-H82 / ATCC MYA-4686)</name>
    <name type="common">Bicoloured deceiver</name>
    <name type="synonym">Laccaria laccata var. bicolor</name>
    <dbReference type="NCBI Taxonomy" id="486041"/>
    <lineage>
        <taxon>Eukaryota</taxon>
        <taxon>Fungi</taxon>
        <taxon>Dikarya</taxon>
        <taxon>Basidiomycota</taxon>
        <taxon>Agaricomycotina</taxon>
        <taxon>Agaricomycetes</taxon>
        <taxon>Agaricomycetidae</taxon>
        <taxon>Agaricales</taxon>
        <taxon>Agaricineae</taxon>
        <taxon>Hydnangiaceae</taxon>
        <taxon>Laccaria</taxon>
    </lineage>
</organism>
<keyword evidence="4" id="KW-1185">Reference proteome</keyword>
<feature type="domain" description="CxC2-like cysteine cluster KDZ transposase-associated" evidence="2">
    <location>
        <begin position="133"/>
        <end position="212"/>
    </location>
</feature>
<name>B0DM73_LACBS</name>
<dbReference type="KEGG" id="lbc:LACBIDRAFT_330711"/>
<reference evidence="3 4" key="1">
    <citation type="journal article" date="2008" name="Nature">
        <title>The genome of Laccaria bicolor provides insights into mycorrhizal symbiosis.</title>
        <authorList>
            <person name="Martin F."/>
            <person name="Aerts A."/>
            <person name="Ahren D."/>
            <person name="Brun A."/>
            <person name="Danchin E.G.J."/>
            <person name="Duchaussoy F."/>
            <person name="Gibon J."/>
            <person name="Kohler A."/>
            <person name="Lindquist E."/>
            <person name="Pereda V."/>
            <person name="Salamov A."/>
            <person name="Shapiro H.J."/>
            <person name="Wuyts J."/>
            <person name="Blaudez D."/>
            <person name="Buee M."/>
            <person name="Brokstein P."/>
            <person name="Canbaeck B."/>
            <person name="Cohen D."/>
            <person name="Courty P.E."/>
            <person name="Coutinho P.M."/>
            <person name="Delaruelle C."/>
            <person name="Detter J.C."/>
            <person name="Deveau A."/>
            <person name="DiFazio S."/>
            <person name="Duplessis S."/>
            <person name="Fraissinet-Tachet L."/>
            <person name="Lucic E."/>
            <person name="Frey-Klett P."/>
            <person name="Fourrey C."/>
            <person name="Feussner I."/>
            <person name="Gay G."/>
            <person name="Grimwood J."/>
            <person name="Hoegger P.J."/>
            <person name="Jain P."/>
            <person name="Kilaru S."/>
            <person name="Labbe J."/>
            <person name="Lin Y.C."/>
            <person name="Legue V."/>
            <person name="Le Tacon F."/>
            <person name="Marmeisse R."/>
            <person name="Melayah D."/>
            <person name="Montanini B."/>
            <person name="Muratet M."/>
            <person name="Nehls U."/>
            <person name="Niculita-Hirzel H."/>
            <person name="Oudot-Le Secq M.P."/>
            <person name="Peter M."/>
            <person name="Quesneville H."/>
            <person name="Rajashekar B."/>
            <person name="Reich M."/>
            <person name="Rouhier N."/>
            <person name="Schmutz J."/>
            <person name="Yin T."/>
            <person name="Chalot M."/>
            <person name="Henrissat B."/>
            <person name="Kuees U."/>
            <person name="Lucas S."/>
            <person name="Van de Peer Y."/>
            <person name="Podila G.K."/>
            <person name="Polle A."/>
            <person name="Pukkila P.J."/>
            <person name="Richardson P.M."/>
            <person name="Rouze P."/>
            <person name="Sanders I.R."/>
            <person name="Stajich J.E."/>
            <person name="Tunlid A."/>
            <person name="Tuskan G."/>
            <person name="Grigoriev I.V."/>
        </authorList>
    </citation>
    <scope>NUCLEOTIDE SEQUENCE [LARGE SCALE GENOMIC DNA]</scope>
    <source>
        <strain evidence="4">S238N-H82 / ATCC MYA-4686</strain>
    </source>
</reference>
<feature type="region of interest" description="Disordered" evidence="1">
    <location>
        <begin position="628"/>
        <end position="655"/>
    </location>
</feature>
<dbReference type="AlphaFoldDB" id="B0DM73"/>
<feature type="domain" description="CxC2-like cysteine cluster KDZ transposase-associated" evidence="2">
    <location>
        <begin position="917"/>
        <end position="996"/>
    </location>
</feature>
<dbReference type="InParanoid" id="B0DM73"/>
<feature type="compositionally biased region" description="Acidic residues" evidence="1">
    <location>
        <begin position="628"/>
        <end position="640"/>
    </location>
</feature>
<dbReference type="Proteomes" id="UP000001194">
    <property type="component" value="Unassembled WGS sequence"/>
</dbReference>
<evidence type="ECO:0000313" key="3">
    <source>
        <dbReference type="EMBL" id="EDR04231.1"/>
    </source>
</evidence>